<dbReference type="AlphaFoldDB" id="A0A221K4R8"/>
<dbReference type="Gene3D" id="3.40.50.720">
    <property type="entry name" value="NAD(P)-binding Rossmann-like Domain"/>
    <property type="match status" value="1"/>
</dbReference>
<sequence>MQTRWTFLCGKILNALMPSTSTHPDVKFKRHVVLGATGRLGAVLRQFWQGDAVVWQTRTERVGFHKVDILNDPKGLKDLCVGADSILCLAGVIGNAAHTLQYNTDLAIAAIQAAQGARVFLASSASVYGAGGANLYETDACVPVSPYGQAKLAMEQSALATGAPVTCLRIGNVAGSDAILGGWHNGMTLDARPDGSTPCRSYIGPQTFARTLAFVMDAKAPPRCSTLRLRGGCKWALCWMPPDCPGSHARLAIM</sequence>
<organism evidence="2 3">
    <name type="scientific">Pseudosulfitobacter pseudonitzschiae</name>
    <dbReference type="NCBI Taxonomy" id="1402135"/>
    <lineage>
        <taxon>Bacteria</taxon>
        <taxon>Pseudomonadati</taxon>
        <taxon>Pseudomonadota</taxon>
        <taxon>Alphaproteobacteria</taxon>
        <taxon>Rhodobacterales</taxon>
        <taxon>Roseobacteraceae</taxon>
        <taxon>Pseudosulfitobacter</taxon>
    </lineage>
</organism>
<name>A0A221K4R8_9RHOB</name>
<keyword evidence="3" id="KW-1185">Reference proteome</keyword>
<dbReference type="Pfam" id="PF01370">
    <property type="entry name" value="Epimerase"/>
    <property type="match status" value="1"/>
</dbReference>
<dbReference type="PANTHER" id="PTHR43245:SF23">
    <property type="entry name" value="NAD(P)-BINDING DOMAIN-CONTAINING PROTEIN"/>
    <property type="match status" value="1"/>
</dbReference>
<dbReference type="SUPFAM" id="SSF51735">
    <property type="entry name" value="NAD(P)-binding Rossmann-fold domains"/>
    <property type="match status" value="1"/>
</dbReference>
<dbReference type="EMBL" id="CP022415">
    <property type="protein sequence ID" value="ASM73837.1"/>
    <property type="molecule type" value="Genomic_DNA"/>
</dbReference>
<proteinExistence type="predicted"/>
<dbReference type="PANTHER" id="PTHR43245">
    <property type="entry name" value="BIFUNCTIONAL POLYMYXIN RESISTANCE PROTEIN ARNA"/>
    <property type="match status" value="1"/>
</dbReference>
<evidence type="ECO:0000259" key="1">
    <source>
        <dbReference type="Pfam" id="PF01370"/>
    </source>
</evidence>
<dbReference type="InterPro" id="IPR036291">
    <property type="entry name" value="NAD(P)-bd_dom_sf"/>
</dbReference>
<reference evidence="2 3" key="1">
    <citation type="submission" date="2017-07" db="EMBL/GenBank/DDBJ databases">
        <title>Genome Sequence of Sulfitobacter pseudonitzschiae Strain SMR1 Isolated from a culture of the Diatom Skeletonema marinoi.</title>
        <authorList>
            <person name="Topel M."/>
            <person name="Pinder M.I.M."/>
            <person name="Johansson O.N."/>
            <person name="Kourtchenko O."/>
            <person name="Godhe A."/>
            <person name="Clarke A.K."/>
        </authorList>
    </citation>
    <scope>NUCLEOTIDE SEQUENCE [LARGE SCALE GENOMIC DNA]</scope>
    <source>
        <strain evidence="2 3">SMR1</strain>
    </source>
</reference>
<dbReference type="RefSeq" id="WP_089421600.1">
    <property type="nucleotide sequence ID" value="NZ_JBMGNR010000004.1"/>
</dbReference>
<feature type="domain" description="NAD-dependent epimerase/dehydratase" evidence="1">
    <location>
        <begin position="32"/>
        <end position="176"/>
    </location>
</feature>
<dbReference type="InterPro" id="IPR001509">
    <property type="entry name" value="Epimerase_deHydtase"/>
</dbReference>
<dbReference type="KEGG" id="spse:SULPSESMR1_03059"/>
<evidence type="ECO:0000313" key="2">
    <source>
        <dbReference type="EMBL" id="ASM73837.1"/>
    </source>
</evidence>
<dbReference type="InterPro" id="IPR050177">
    <property type="entry name" value="Lipid_A_modif_metabolic_enz"/>
</dbReference>
<gene>
    <name evidence="2" type="ORF">SULPSESMR1_03059</name>
</gene>
<protein>
    <submittedName>
        <fullName evidence="2">NAD dependent epimerase/dehydratase family protein</fullName>
    </submittedName>
</protein>
<accession>A0A221K4R8</accession>
<dbReference type="Proteomes" id="UP000199754">
    <property type="component" value="Chromosome"/>
</dbReference>
<evidence type="ECO:0000313" key="3">
    <source>
        <dbReference type="Proteomes" id="UP000199754"/>
    </source>
</evidence>